<accession>A0A976RSD8</accession>
<dbReference type="PANTHER" id="PTHR11070">
    <property type="entry name" value="UVRD / RECB / PCRA DNA HELICASE FAMILY MEMBER"/>
    <property type="match status" value="1"/>
</dbReference>
<dbReference type="InterPro" id="IPR027417">
    <property type="entry name" value="P-loop_NTPase"/>
</dbReference>
<dbReference type="Gene3D" id="3.40.50.300">
    <property type="entry name" value="P-loop containing nucleotide triphosphate hydrolases"/>
    <property type="match status" value="2"/>
</dbReference>
<dbReference type="Pfam" id="PF00580">
    <property type="entry name" value="UvrD-helicase"/>
    <property type="match status" value="1"/>
</dbReference>
<dbReference type="InterPro" id="IPR000212">
    <property type="entry name" value="DNA_helicase_UvrD/REP"/>
</dbReference>
<dbReference type="PANTHER" id="PTHR11070:SF2">
    <property type="entry name" value="ATP-DEPENDENT DNA HELICASE SRS2"/>
    <property type="match status" value="1"/>
</dbReference>
<evidence type="ECO:0000256" key="1">
    <source>
        <dbReference type="ARBA" id="ARBA00022741"/>
    </source>
</evidence>
<sequence>MNVLPSEKELTDEQVTALRASDNQDQIVLGVAGGGKTVIAIYRSIMLSNSSLFEPKRVLILTYNDAIHSFIRGNVKQQANDTDNVDVNTVYTYFKELVNTCRPTQELKNLNEHEYQFLQSANNRYDDYVHNRSPYNKRGYNYYPEATAMDKNVVNKMLDELIDEAKKEHPDNNIWKKDQMSYKDIKLAIRDEINWMQDNEIPYNDEAAYLNADRIGRSSFNLGNKGGIQRKLVYDIYYQYYEKRDSYRTDRGVSKIFDYNDVYRLVKYLDIPENQKYDYVIVDEVQDLSPVMFEALNQIRKRDGNTYFTLLGDLSQNIFGRRMSWKKLGLQVNRGNSHRIKHNYRNTYEISKLGKDFLDYCKLHYSSDVESASYKETESTFIEPELSTKHSYQPYAVNYSKSDYIVRFLNRAVKANEDSLIICRNDRDKREITNLLKQNDIAFKDEYGKDDDEDDGTANVYVLGMNKIKGLQFPNVLFYCIDSMPSYYCRDEILNMDSTVKFEMLNDEEANRFYAQEYVGITRSENMLMLVYRNPQTINLLKEIGSDSIRYIQ</sequence>
<evidence type="ECO:0000256" key="2">
    <source>
        <dbReference type="ARBA" id="ARBA00022801"/>
    </source>
</evidence>
<dbReference type="EMBL" id="CP093361">
    <property type="protein sequence ID" value="UQS86890.1"/>
    <property type="molecule type" value="Genomic_DNA"/>
</dbReference>
<keyword evidence="3 5" id="KW-0347">Helicase</keyword>
<dbReference type="GO" id="GO:0043138">
    <property type="term" value="F:3'-5' DNA helicase activity"/>
    <property type="evidence" value="ECO:0007669"/>
    <property type="project" value="TreeGrafter"/>
</dbReference>
<keyword evidence="2 5" id="KW-0378">Hydrolase</keyword>
<evidence type="ECO:0000259" key="6">
    <source>
        <dbReference type="PROSITE" id="PS51198"/>
    </source>
</evidence>
<protein>
    <submittedName>
        <fullName evidence="7">UvrD-helicase domain-containing protein</fullName>
    </submittedName>
</protein>
<keyword evidence="8" id="KW-1185">Reference proteome</keyword>
<organism evidence="7 8">
    <name type="scientific">Nicoliella spurrieriana</name>
    <dbReference type="NCBI Taxonomy" id="2925830"/>
    <lineage>
        <taxon>Bacteria</taxon>
        <taxon>Bacillati</taxon>
        <taxon>Bacillota</taxon>
        <taxon>Bacilli</taxon>
        <taxon>Lactobacillales</taxon>
        <taxon>Lactobacillaceae</taxon>
        <taxon>Nicoliella</taxon>
    </lineage>
</organism>
<dbReference type="AlphaFoldDB" id="A0A976RSD8"/>
<dbReference type="GO" id="GO:0016787">
    <property type="term" value="F:hydrolase activity"/>
    <property type="evidence" value="ECO:0007669"/>
    <property type="project" value="UniProtKB-UniRule"/>
</dbReference>
<dbReference type="KEGG" id="lbe:MOO44_08505"/>
<keyword evidence="4 5" id="KW-0067">ATP-binding</keyword>
<feature type="binding site" evidence="5">
    <location>
        <begin position="30"/>
        <end position="37"/>
    </location>
    <ligand>
        <name>ATP</name>
        <dbReference type="ChEBI" id="CHEBI:30616"/>
    </ligand>
</feature>
<evidence type="ECO:0000313" key="8">
    <source>
        <dbReference type="Proteomes" id="UP000831181"/>
    </source>
</evidence>
<name>A0A976RSD8_9LACO</name>
<feature type="domain" description="UvrD-like helicase ATP-binding" evidence="6">
    <location>
        <begin position="9"/>
        <end position="347"/>
    </location>
</feature>
<dbReference type="Proteomes" id="UP000831181">
    <property type="component" value="Chromosome"/>
</dbReference>
<evidence type="ECO:0000256" key="4">
    <source>
        <dbReference type="ARBA" id="ARBA00022840"/>
    </source>
</evidence>
<reference evidence="7" key="1">
    <citation type="journal article" date="2022" name="Int. J. Syst. Evol. Microbiol.">
        <title>Apilactobacillus apisilvae sp. nov., Nicolia spurrieriana gen. nov. sp. nov., Bombilactobacillus folatiphilus sp. nov. and Bombilactobacillus thymidiniphilus sp. nov., four new lactic acid bacterial isolates from stingless bees Tetragonula carbonaria and Austroplebeia australis.</title>
        <authorList>
            <person name="Oliphant S.A."/>
            <person name="Watson-Haigh N.S."/>
            <person name="Sumby K.M."/>
            <person name="Gardner J."/>
            <person name="Groom S."/>
            <person name="Jiranek V."/>
        </authorList>
    </citation>
    <scope>NUCLEOTIDE SEQUENCE</scope>
    <source>
        <strain evidence="7">SGEP1_A5</strain>
    </source>
</reference>
<dbReference type="GO" id="GO:0003677">
    <property type="term" value="F:DNA binding"/>
    <property type="evidence" value="ECO:0007669"/>
    <property type="project" value="InterPro"/>
</dbReference>
<dbReference type="InterPro" id="IPR014016">
    <property type="entry name" value="UvrD-like_ATP-bd"/>
</dbReference>
<dbReference type="RefSeq" id="WP_260116690.1">
    <property type="nucleotide sequence ID" value="NZ_CP093361.1"/>
</dbReference>
<dbReference type="SUPFAM" id="SSF52540">
    <property type="entry name" value="P-loop containing nucleoside triphosphate hydrolases"/>
    <property type="match status" value="1"/>
</dbReference>
<dbReference type="GO" id="GO:0005524">
    <property type="term" value="F:ATP binding"/>
    <property type="evidence" value="ECO:0007669"/>
    <property type="project" value="UniProtKB-UniRule"/>
</dbReference>
<gene>
    <name evidence="7" type="ORF">MOO44_08505</name>
</gene>
<dbReference type="PROSITE" id="PS51198">
    <property type="entry name" value="UVRD_HELICASE_ATP_BIND"/>
    <property type="match status" value="1"/>
</dbReference>
<evidence type="ECO:0000256" key="3">
    <source>
        <dbReference type="ARBA" id="ARBA00022806"/>
    </source>
</evidence>
<keyword evidence="1 5" id="KW-0547">Nucleotide-binding</keyword>
<evidence type="ECO:0000256" key="5">
    <source>
        <dbReference type="PROSITE-ProRule" id="PRU00560"/>
    </source>
</evidence>
<evidence type="ECO:0000313" key="7">
    <source>
        <dbReference type="EMBL" id="UQS86890.1"/>
    </source>
</evidence>
<dbReference type="GO" id="GO:0000725">
    <property type="term" value="P:recombinational repair"/>
    <property type="evidence" value="ECO:0007669"/>
    <property type="project" value="TreeGrafter"/>
</dbReference>
<proteinExistence type="predicted"/>